<evidence type="ECO:0000256" key="4">
    <source>
        <dbReference type="ARBA" id="ARBA00022859"/>
    </source>
</evidence>
<organism evidence="10">
    <name type="scientific">Xenopus tropicalis</name>
    <name type="common">Western clawed frog</name>
    <name type="synonym">Silurana tropicalis</name>
    <dbReference type="NCBI Taxonomy" id="8364"/>
    <lineage>
        <taxon>Eukaryota</taxon>
        <taxon>Metazoa</taxon>
        <taxon>Chordata</taxon>
        <taxon>Craniata</taxon>
        <taxon>Vertebrata</taxon>
        <taxon>Euteleostomi</taxon>
        <taxon>Amphibia</taxon>
        <taxon>Batrachia</taxon>
        <taxon>Anura</taxon>
        <taxon>Pipoidea</taxon>
        <taxon>Pipidae</taxon>
        <taxon>Xenopodinae</taxon>
        <taxon>Xenopus</taxon>
        <taxon>Silurana</taxon>
    </lineage>
</organism>
<keyword evidence="7" id="KW-0325">Glycoprotein</keyword>
<evidence type="ECO:0000256" key="7">
    <source>
        <dbReference type="ARBA" id="ARBA00023180"/>
    </source>
</evidence>
<dbReference type="AlphaFoldDB" id="A0A6I8SAK0"/>
<dbReference type="PANTHER" id="PTHR19433:SF111">
    <property type="entry name" value="T CELL RECEPTOR ALPHA VARIABLE 4"/>
    <property type="match status" value="1"/>
</dbReference>
<evidence type="ECO:0000256" key="5">
    <source>
        <dbReference type="ARBA" id="ARBA00023136"/>
    </source>
</evidence>
<dbReference type="PANTHER" id="PTHR19433">
    <property type="entry name" value="T-CELL RECEPTOR ALPHA CHAIN V REGION-RELATED"/>
    <property type="match status" value="1"/>
</dbReference>
<protein>
    <recommendedName>
        <fullName evidence="9">Ig-like domain-containing protein</fullName>
    </recommendedName>
</protein>
<sequence>CRQSIMISFFLGSLCSSDIIQQPTMDTMEGTDPVLTCNHSSLTTAEMIHWYRQFPDKGPQYLISSSKTTENVKMSKYSMVFSQDRKFSQLHIKDFKLEESAVYLCAKSDTVISRSSPPVQKETP</sequence>
<dbReference type="InterPro" id="IPR013106">
    <property type="entry name" value="Ig_V-set"/>
</dbReference>
<dbReference type="GO" id="GO:0002376">
    <property type="term" value="P:immune system process"/>
    <property type="evidence" value="ECO:0007669"/>
    <property type="project" value="UniProtKB-KW"/>
</dbReference>
<evidence type="ECO:0000259" key="9">
    <source>
        <dbReference type="PROSITE" id="PS50835"/>
    </source>
</evidence>
<keyword evidence="2" id="KW-1003">Cell membrane</keyword>
<dbReference type="Ensembl" id="ENSXETT00000084275">
    <property type="protein sequence ID" value="ENSXETP00000091824"/>
    <property type="gene ID" value="ENSXETG00000037157"/>
</dbReference>
<dbReference type="InterPro" id="IPR036179">
    <property type="entry name" value="Ig-like_dom_sf"/>
</dbReference>
<feature type="signal peptide" evidence="8">
    <location>
        <begin position="1"/>
        <end position="16"/>
    </location>
</feature>
<keyword evidence="4" id="KW-0391">Immunity</keyword>
<evidence type="ECO:0000313" key="10">
    <source>
        <dbReference type="Ensembl" id="ENSXETP00000091824"/>
    </source>
</evidence>
<dbReference type="InterPro" id="IPR013783">
    <property type="entry name" value="Ig-like_fold"/>
</dbReference>
<dbReference type="GeneTree" id="ENSGT00940000162998"/>
<evidence type="ECO:0000256" key="1">
    <source>
        <dbReference type="ARBA" id="ARBA00004236"/>
    </source>
</evidence>
<reference evidence="10" key="2">
    <citation type="submission" date="2020-05" db="UniProtKB">
        <authorList>
            <consortium name="Ensembl"/>
        </authorList>
    </citation>
    <scope>IDENTIFICATION</scope>
</reference>
<proteinExistence type="predicted"/>
<comment type="subcellular location">
    <subcellularLocation>
        <location evidence="1">Cell membrane</location>
    </subcellularLocation>
</comment>
<evidence type="ECO:0000256" key="3">
    <source>
        <dbReference type="ARBA" id="ARBA00022729"/>
    </source>
</evidence>
<dbReference type="InterPro" id="IPR007110">
    <property type="entry name" value="Ig-like_dom"/>
</dbReference>
<evidence type="ECO:0000256" key="6">
    <source>
        <dbReference type="ARBA" id="ARBA00023157"/>
    </source>
</evidence>
<dbReference type="SUPFAM" id="SSF48726">
    <property type="entry name" value="Immunoglobulin"/>
    <property type="match status" value="1"/>
</dbReference>
<dbReference type="PROSITE" id="PS50835">
    <property type="entry name" value="IG_LIKE"/>
    <property type="match status" value="1"/>
</dbReference>
<dbReference type="InterPro" id="IPR052051">
    <property type="entry name" value="TCR_complex_component"/>
</dbReference>
<dbReference type="InParanoid" id="A0A6I8SAK0"/>
<keyword evidence="3 8" id="KW-0732">Signal</keyword>
<keyword evidence="6" id="KW-1015">Disulfide bond</keyword>
<dbReference type="FunCoup" id="A0A6I8SAK0">
    <property type="interactions" value="167"/>
</dbReference>
<accession>A0A6I8SAK0</accession>
<evidence type="ECO:0000256" key="8">
    <source>
        <dbReference type="SAM" id="SignalP"/>
    </source>
</evidence>
<feature type="chain" id="PRO_5031342481" description="Ig-like domain-containing protein" evidence="8">
    <location>
        <begin position="17"/>
        <end position="124"/>
    </location>
</feature>
<dbReference type="Gene3D" id="2.60.40.10">
    <property type="entry name" value="Immunoglobulins"/>
    <property type="match status" value="1"/>
</dbReference>
<dbReference type="Pfam" id="PF07686">
    <property type="entry name" value="V-set"/>
    <property type="match status" value="1"/>
</dbReference>
<reference evidence="10" key="1">
    <citation type="journal article" date="2010" name="Science">
        <title>The genome of the Western clawed frog Xenopus tropicalis.</title>
        <authorList>
            <person name="Hellsten U."/>
            <person name="Harland R.M."/>
            <person name="Gilchrist M.J."/>
            <person name="Hendrix D."/>
            <person name="Jurka J."/>
            <person name="Kapitonov V."/>
            <person name="Ovcharenko I."/>
            <person name="Putnam N.H."/>
            <person name="Shu S."/>
            <person name="Taher L."/>
            <person name="Blitz I.L."/>
            <person name="Blumberg B."/>
            <person name="Dichmann D.S."/>
            <person name="Dubchak I."/>
            <person name="Amaya E."/>
            <person name="Detter J.C."/>
            <person name="Fletcher R."/>
            <person name="Gerhard D.S."/>
            <person name="Goodstein D."/>
            <person name="Graves T."/>
            <person name="Grigoriev I.V."/>
            <person name="Grimwood J."/>
            <person name="Kawashima T."/>
            <person name="Lindquist E."/>
            <person name="Lucas S.M."/>
            <person name="Mead P.E."/>
            <person name="Mitros T."/>
            <person name="Ogino H."/>
            <person name="Ohta Y."/>
            <person name="Poliakov A.V."/>
            <person name="Pollet N."/>
            <person name="Robert J."/>
            <person name="Salamov A."/>
            <person name="Sater A.K."/>
            <person name="Schmutz J."/>
            <person name="Terry A."/>
            <person name="Vize P.D."/>
            <person name="Warren W.C."/>
            <person name="Wells D."/>
            <person name="Wills A."/>
            <person name="Wilson R.K."/>
            <person name="Zimmerman L.B."/>
            <person name="Zorn A.M."/>
            <person name="Grainger R."/>
            <person name="Grammer T."/>
            <person name="Khokha M.K."/>
            <person name="Richardson P.M."/>
            <person name="Rokhsar D.S."/>
        </authorList>
    </citation>
    <scope>NUCLEOTIDE SEQUENCE [LARGE SCALE GENOMIC DNA]</scope>
    <source>
        <strain evidence="10">Nigerian</strain>
    </source>
</reference>
<name>A0A6I8SAK0_XENTR</name>
<keyword evidence="5" id="KW-0472">Membrane</keyword>
<dbReference type="GO" id="GO:0005886">
    <property type="term" value="C:plasma membrane"/>
    <property type="evidence" value="ECO:0007669"/>
    <property type="project" value="UniProtKB-SubCell"/>
</dbReference>
<feature type="domain" description="Ig-like" evidence="9">
    <location>
        <begin position="17"/>
        <end position="124"/>
    </location>
</feature>
<evidence type="ECO:0000256" key="2">
    <source>
        <dbReference type="ARBA" id="ARBA00022475"/>
    </source>
</evidence>